<reference evidence="4" key="1">
    <citation type="submission" date="2019-09" db="EMBL/GenBank/DDBJ databases">
        <title>Draft genome information of white flower Hibiscus syriacus.</title>
        <authorList>
            <person name="Kim Y.-M."/>
        </authorList>
    </citation>
    <scope>NUCLEOTIDE SEQUENCE [LARGE SCALE GENOMIC DNA]</scope>
    <source>
        <strain evidence="4">YM2019G1</strain>
    </source>
</reference>
<keyword evidence="5" id="KW-1185">Reference proteome</keyword>
<feature type="compositionally biased region" description="Basic residues" evidence="2">
    <location>
        <begin position="253"/>
        <end position="262"/>
    </location>
</feature>
<keyword evidence="3" id="KW-1133">Transmembrane helix</keyword>
<evidence type="ECO:0000256" key="2">
    <source>
        <dbReference type="SAM" id="MobiDB-lite"/>
    </source>
</evidence>
<dbReference type="PANTHER" id="PTHR46328:SF9">
    <property type="entry name" value="FAR-RED IMPAIRED RESPONSIVE (FAR1) FAMILY PROTEIN"/>
    <property type="match status" value="1"/>
</dbReference>
<evidence type="ECO:0000256" key="1">
    <source>
        <dbReference type="SAM" id="Coils"/>
    </source>
</evidence>
<evidence type="ECO:0000313" key="4">
    <source>
        <dbReference type="EMBL" id="KAE8685612.1"/>
    </source>
</evidence>
<dbReference type="Proteomes" id="UP000436088">
    <property type="component" value="Unassembled WGS sequence"/>
</dbReference>
<accession>A0A6A2Z3G8</accession>
<protein>
    <submittedName>
        <fullName evidence="4">Zinc finger CCCH domain-containing protein 63-like</fullName>
    </submittedName>
</protein>
<gene>
    <name evidence="4" type="ORF">F3Y22_tig00111095pilonHSYRG00253</name>
</gene>
<dbReference type="PANTHER" id="PTHR46328">
    <property type="entry name" value="FAR-RED IMPAIRED RESPONSIVE (FAR1) FAMILY PROTEIN-RELATED"/>
    <property type="match status" value="1"/>
</dbReference>
<dbReference type="AlphaFoldDB" id="A0A6A2Z3G8"/>
<name>A0A6A2Z3G8_HIBSY</name>
<dbReference type="SUPFAM" id="SSF57997">
    <property type="entry name" value="Tropomyosin"/>
    <property type="match status" value="1"/>
</dbReference>
<keyword evidence="1" id="KW-0175">Coiled coil</keyword>
<feature type="transmembrane region" description="Helical" evidence="3">
    <location>
        <begin position="173"/>
        <end position="196"/>
    </location>
</feature>
<evidence type="ECO:0000256" key="3">
    <source>
        <dbReference type="SAM" id="Phobius"/>
    </source>
</evidence>
<sequence length="415" mass="46654">MRLIVVEFRVYGDVNGRMVLNSVQVEARSMENESETGENPVEGTFQRGLNEKIEQTSPGMESIPEGNPADEPYVGQEFESEAAAHAFYNGYATRVGFIIRSNFALRFPKFVAIVSKCVAIVFKFVAIVSKFVVIVSKFVAIVSKFVAIVSKFVAIVSKFVAIVSKFIAIVSKFVAIVSKCVAIVSKFIAIVSKFVAIRADVSNTRITTTTTTTTRRDGTAAVAARESPPCSLSLNKLGFPTSLLSDREQGGLARRRRHRRPSHLVSGRGRGRVGDYRNEVGDYRNEFGDYRNELGDYRNELGDYRNEVGDYRNEVGDYRNELGDYRNELGDYRNELGDYRNELGKSQRELGLSQRKYVNRVAIVEVRVANLETDLRYLRSRCELAIALRFCCLSSGTRRVKCNEGKVLRTRYTIV</sequence>
<keyword evidence="3" id="KW-0472">Membrane</keyword>
<proteinExistence type="predicted"/>
<organism evidence="4 5">
    <name type="scientific">Hibiscus syriacus</name>
    <name type="common">Rose of Sharon</name>
    <dbReference type="NCBI Taxonomy" id="106335"/>
    <lineage>
        <taxon>Eukaryota</taxon>
        <taxon>Viridiplantae</taxon>
        <taxon>Streptophyta</taxon>
        <taxon>Embryophyta</taxon>
        <taxon>Tracheophyta</taxon>
        <taxon>Spermatophyta</taxon>
        <taxon>Magnoliopsida</taxon>
        <taxon>eudicotyledons</taxon>
        <taxon>Gunneridae</taxon>
        <taxon>Pentapetalae</taxon>
        <taxon>rosids</taxon>
        <taxon>malvids</taxon>
        <taxon>Malvales</taxon>
        <taxon>Malvaceae</taxon>
        <taxon>Malvoideae</taxon>
        <taxon>Hibiscus</taxon>
    </lineage>
</organism>
<feature type="region of interest" description="Disordered" evidence="2">
    <location>
        <begin position="248"/>
        <end position="271"/>
    </location>
</feature>
<feature type="transmembrane region" description="Helical" evidence="3">
    <location>
        <begin position="138"/>
        <end position="161"/>
    </location>
</feature>
<dbReference type="EMBL" id="VEPZ02001229">
    <property type="protein sequence ID" value="KAE8685612.1"/>
    <property type="molecule type" value="Genomic_DNA"/>
</dbReference>
<feature type="coiled-coil region" evidence="1">
    <location>
        <begin position="294"/>
        <end position="349"/>
    </location>
</feature>
<comment type="caution">
    <text evidence="4">The sequence shown here is derived from an EMBL/GenBank/DDBJ whole genome shotgun (WGS) entry which is preliminary data.</text>
</comment>
<evidence type="ECO:0000313" key="5">
    <source>
        <dbReference type="Proteomes" id="UP000436088"/>
    </source>
</evidence>
<keyword evidence="3" id="KW-0812">Transmembrane</keyword>
<dbReference type="Gene3D" id="1.10.287.1490">
    <property type="match status" value="1"/>
</dbReference>
<feature type="transmembrane region" description="Helical" evidence="3">
    <location>
        <begin position="110"/>
        <end position="132"/>
    </location>
</feature>